<dbReference type="InterPro" id="IPR036249">
    <property type="entry name" value="Thioredoxin-like_sf"/>
</dbReference>
<dbReference type="GO" id="GO:0005829">
    <property type="term" value="C:cytosol"/>
    <property type="evidence" value="ECO:0007669"/>
    <property type="project" value="TreeGrafter"/>
</dbReference>
<reference evidence="7 8" key="1">
    <citation type="submission" date="2020-08" db="EMBL/GenBank/DDBJ databases">
        <title>Genomic Encyclopedia of Type Strains, Phase IV (KMG-IV): sequencing the most valuable type-strain genomes for metagenomic binning, comparative biology and taxonomic classification.</title>
        <authorList>
            <person name="Goeker M."/>
        </authorList>
    </citation>
    <scope>NUCLEOTIDE SEQUENCE [LARGE SCALE GENOMIC DNA]</scope>
    <source>
        <strain evidence="7 8">DSM 17507</strain>
    </source>
</reference>
<dbReference type="GO" id="GO:0045454">
    <property type="term" value="P:cell redox homeostasis"/>
    <property type="evidence" value="ECO:0007669"/>
    <property type="project" value="TreeGrafter"/>
</dbReference>
<keyword evidence="3" id="KW-0249">Electron transport</keyword>
<comment type="similarity">
    <text evidence="1">Belongs to the thioredoxin family.</text>
</comment>
<evidence type="ECO:0000256" key="2">
    <source>
        <dbReference type="ARBA" id="ARBA00022448"/>
    </source>
</evidence>
<evidence type="ECO:0000313" key="7">
    <source>
        <dbReference type="EMBL" id="MBB4611929.1"/>
    </source>
</evidence>
<evidence type="ECO:0000256" key="1">
    <source>
        <dbReference type="ARBA" id="ARBA00008987"/>
    </source>
</evidence>
<dbReference type="PROSITE" id="PS51352">
    <property type="entry name" value="THIOREDOXIN_2"/>
    <property type="match status" value="1"/>
</dbReference>
<accession>A0A7W7ESG1</accession>
<dbReference type="InterPro" id="IPR017937">
    <property type="entry name" value="Thioredoxin_CS"/>
</dbReference>
<dbReference type="PANTHER" id="PTHR45663:SF11">
    <property type="entry name" value="GEO12009P1"/>
    <property type="match status" value="1"/>
</dbReference>
<dbReference type="Pfam" id="PF00085">
    <property type="entry name" value="Thioredoxin"/>
    <property type="match status" value="1"/>
</dbReference>
<proteinExistence type="inferred from homology"/>
<keyword evidence="5" id="KW-0676">Redox-active center</keyword>
<dbReference type="SUPFAM" id="SSF52833">
    <property type="entry name" value="Thioredoxin-like"/>
    <property type="match status" value="1"/>
</dbReference>
<keyword evidence="8" id="KW-1185">Reference proteome</keyword>
<dbReference type="FunFam" id="3.40.30.10:FF:000001">
    <property type="entry name" value="Thioredoxin"/>
    <property type="match status" value="1"/>
</dbReference>
<dbReference type="GO" id="GO:0015035">
    <property type="term" value="F:protein-disulfide reductase activity"/>
    <property type="evidence" value="ECO:0007669"/>
    <property type="project" value="TreeGrafter"/>
</dbReference>
<evidence type="ECO:0000256" key="5">
    <source>
        <dbReference type="ARBA" id="ARBA00023284"/>
    </source>
</evidence>
<keyword evidence="4" id="KW-1015">Disulfide bond</keyword>
<dbReference type="Proteomes" id="UP000538566">
    <property type="component" value="Unassembled WGS sequence"/>
</dbReference>
<dbReference type="RefSeq" id="WP_246415382.1">
    <property type="nucleotide sequence ID" value="NZ_JACHOA010000001.1"/>
</dbReference>
<dbReference type="PROSITE" id="PS00194">
    <property type="entry name" value="THIOREDOXIN_1"/>
    <property type="match status" value="1"/>
</dbReference>
<comment type="caution">
    <text evidence="7">The sequence shown here is derived from an EMBL/GenBank/DDBJ whole genome shotgun (WGS) entry which is preliminary data.</text>
</comment>
<dbReference type="EMBL" id="JACHOA010000001">
    <property type="protein sequence ID" value="MBB4611929.1"/>
    <property type="molecule type" value="Genomic_DNA"/>
</dbReference>
<evidence type="ECO:0000259" key="6">
    <source>
        <dbReference type="PROSITE" id="PS51352"/>
    </source>
</evidence>
<organism evidence="7 8">
    <name type="scientific">Novosphingobium taihuense</name>
    <dbReference type="NCBI Taxonomy" id="260085"/>
    <lineage>
        <taxon>Bacteria</taxon>
        <taxon>Pseudomonadati</taxon>
        <taxon>Pseudomonadota</taxon>
        <taxon>Alphaproteobacteria</taxon>
        <taxon>Sphingomonadales</taxon>
        <taxon>Sphingomonadaceae</taxon>
        <taxon>Novosphingobium</taxon>
    </lineage>
</organism>
<evidence type="ECO:0000256" key="3">
    <source>
        <dbReference type="ARBA" id="ARBA00022982"/>
    </source>
</evidence>
<evidence type="ECO:0000256" key="4">
    <source>
        <dbReference type="ARBA" id="ARBA00023157"/>
    </source>
</evidence>
<dbReference type="InterPro" id="IPR013766">
    <property type="entry name" value="Thioredoxin_domain"/>
</dbReference>
<dbReference type="PANTHER" id="PTHR45663">
    <property type="entry name" value="GEO12009P1"/>
    <property type="match status" value="1"/>
</dbReference>
<gene>
    <name evidence="7" type="ORF">GGR37_000175</name>
</gene>
<dbReference type="AlphaFoldDB" id="A0A7W7ESG1"/>
<evidence type="ECO:0000313" key="8">
    <source>
        <dbReference type="Proteomes" id="UP000538566"/>
    </source>
</evidence>
<protein>
    <submittedName>
        <fullName evidence="7">Thioredoxin 1</fullName>
    </submittedName>
</protein>
<dbReference type="PRINTS" id="PR00421">
    <property type="entry name" value="THIOREDOXIN"/>
</dbReference>
<dbReference type="Gene3D" id="3.40.30.10">
    <property type="entry name" value="Glutaredoxin"/>
    <property type="match status" value="1"/>
</dbReference>
<feature type="domain" description="Thioredoxin" evidence="6">
    <location>
        <begin position="1"/>
        <end position="107"/>
    </location>
</feature>
<name>A0A7W7ESG1_9SPHN</name>
<keyword evidence="2" id="KW-0813">Transport</keyword>
<sequence>MSADVMAVSDATFEVEIEKSDKPVLIDFWAPWCGPCLALLPTIEGLASVYEGDVKVVKVNVDENPAIADRFGVQGIPHLALLANGRTIALRERSRTRLAKEIDEILG</sequence>